<sequence length="66" mass="7580">MTTNWAETYTVHIYSPNDIRTIPTFNPAHTHEVCVGNGRGIMFTRIYHSSQDIPREFVSYSFTTGI</sequence>
<dbReference type="Proteomes" id="UP000603317">
    <property type="component" value="Unassembled WGS sequence"/>
</dbReference>
<organism evidence="1 2">
    <name type="scientific">Blastomonas marina</name>
    <dbReference type="NCBI Taxonomy" id="1867408"/>
    <lineage>
        <taxon>Bacteria</taxon>
        <taxon>Pseudomonadati</taxon>
        <taxon>Pseudomonadota</taxon>
        <taxon>Alphaproteobacteria</taxon>
        <taxon>Sphingomonadales</taxon>
        <taxon>Sphingomonadaceae</taxon>
        <taxon>Blastomonas</taxon>
    </lineage>
</organism>
<evidence type="ECO:0000313" key="2">
    <source>
        <dbReference type="Proteomes" id="UP000603317"/>
    </source>
</evidence>
<keyword evidence="2" id="KW-1185">Reference proteome</keyword>
<name>A0ABQ1FIP2_9SPHN</name>
<reference evidence="2" key="1">
    <citation type="journal article" date="2019" name="Int. J. Syst. Evol. Microbiol.">
        <title>The Global Catalogue of Microorganisms (GCM) 10K type strain sequencing project: providing services to taxonomists for standard genome sequencing and annotation.</title>
        <authorList>
            <consortium name="The Broad Institute Genomics Platform"/>
            <consortium name="The Broad Institute Genome Sequencing Center for Infectious Disease"/>
            <person name="Wu L."/>
            <person name="Ma J."/>
        </authorList>
    </citation>
    <scope>NUCLEOTIDE SEQUENCE [LARGE SCALE GENOMIC DNA]</scope>
    <source>
        <strain evidence="2">CGMCC 1.15297</strain>
    </source>
</reference>
<dbReference type="EMBL" id="BMID01000035">
    <property type="protein sequence ID" value="GGA14361.1"/>
    <property type="molecule type" value="Genomic_DNA"/>
</dbReference>
<comment type="caution">
    <text evidence="1">The sequence shown here is derived from an EMBL/GenBank/DDBJ whole genome shotgun (WGS) entry which is preliminary data.</text>
</comment>
<accession>A0ABQ1FIP2</accession>
<protein>
    <submittedName>
        <fullName evidence="1">Uncharacterized protein</fullName>
    </submittedName>
</protein>
<gene>
    <name evidence="1" type="ORF">GCM10010923_25300</name>
</gene>
<proteinExistence type="predicted"/>
<evidence type="ECO:0000313" key="1">
    <source>
        <dbReference type="EMBL" id="GGA14361.1"/>
    </source>
</evidence>